<dbReference type="AlphaFoldDB" id="A0A9W8GRB2"/>
<keyword evidence="3" id="KW-1185">Reference proteome</keyword>
<evidence type="ECO:0000313" key="2">
    <source>
        <dbReference type="EMBL" id="KAJ2741244.1"/>
    </source>
</evidence>
<comment type="caution">
    <text evidence="2">The sequence shown here is derived from an EMBL/GenBank/DDBJ whole genome shotgun (WGS) entry which is preliminary data.</text>
</comment>
<dbReference type="OrthoDB" id="10597142at2759"/>
<feature type="compositionally biased region" description="Polar residues" evidence="1">
    <location>
        <begin position="1"/>
        <end position="14"/>
    </location>
</feature>
<sequence length="180" mass="18877">MGRTANRNSSSGSNVRHGDERTVERQAAPITIDTAMIMRRASMDASAVSPTTPGNVGVQGGRMTKLTHYGRMRSVTARALRLADPRAAAAALQTAAATTASHQRTAVMGEDLTAGEELLGRMRTRSRRFVRRRVSTGSVPTGLSRPASGEWAGGIATRMSLDTTAAAMGVAPVSADSPQN</sequence>
<evidence type="ECO:0000256" key="1">
    <source>
        <dbReference type="SAM" id="MobiDB-lite"/>
    </source>
</evidence>
<dbReference type="EMBL" id="JANBUH010002018">
    <property type="protein sequence ID" value="KAJ2741244.1"/>
    <property type="molecule type" value="Genomic_DNA"/>
</dbReference>
<proteinExistence type="predicted"/>
<reference evidence="2" key="1">
    <citation type="submission" date="2022-07" db="EMBL/GenBank/DDBJ databases">
        <title>Phylogenomic reconstructions and comparative analyses of Kickxellomycotina fungi.</title>
        <authorList>
            <person name="Reynolds N.K."/>
            <person name="Stajich J.E."/>
            <person name="Barry K."/>
            <person name="Grigoriev I.V."/>
            <person name="Crous P."/>
            <person name="Smith M.E."/>
        </authorList>
    </citation>
    <scope>NUCLEOTIDE SEQUENCE</scope>
    <source>
        <strain evidence="2">BCRC 34297</strain>
    </source>
</reference>
<name>A0A9W8GRB2_9FUNG</name>
<dbReference type="Proteomes" id="UP001140011">
    <property type="component" value="Unassembled WGS sequence"/>
</dbReference>
<feature type="region of interest" description="Disordered" evidence="1">
    <location>
        <begin position="1"/>
        <end position="26"/>
    </location>
</feature>
<feature type="non-terminal residue" evidence="2">
    <location>
        <position position="180"/>
    </location>
</feature>
<gene>
    <name evidence="2" type="ORF">GGI19_006977</name>
</gene>
<protein>
    <submittedName>
        <fullName evidence="2">Uncharacterized protein</fullName>
    </submittedName>
</protein>
<accession>A0A9W8GRB2</accession>
<organism evidence="2 3">
    <name type="scientific">Coemansia pectinata</name>
    <dbReference type="NCBI Taxonomy" id="1052879"/>
    <lineage>
        <taxon>Eukaryota</taxon>
        <taxon>Fungi</taxon>
        <taxon>Fungi incertae sedis</taxon>
        <taxon>Zoopagomycota</taxon>
        <taxon>Kickxellomycotina</taxon>
        <taxon>Kickxellomycetes</taxon>
        <taxon>Kickxellales</taxon>
        <taxon>Kickxellaceae</taxon>
        <taxon>Coemansia</taxon>
    </lineage>
</organism>
<evidence type="ECO:0000313" key="3">
    <source>
        <dbReference type="Proteomes" id="UP001140011"/>
    </source>
</evidence>